<accession>A0A0N0BH42</accession>
<reference evidence="1 2" key="1">
    <citation type="submission" date="2015-07" db="EMBL/GenBank/DDBJ databases">
        <title>The genome of Melipona quadrifasciata.</title>
        <authorList>
            <person name="Pan H."/>
            <person name="Kapheim K."/>
        </authorList>
    </citation>
    <scope>NUCLEOTIDE SEQUENCE [LARGE SCALE GENOMIC DNA]</scope>
    <source>
        <strain evidence="1">0111107301</strain>
        <tissue evidence="1">Whole body</tissue>
    </source>
</reference>
<evidence type="ECO:0000313" key="2">
    <source>
        <dbReference type="Proteomes" id="UP000053105"/>
    </source>
</evidence>
<sequence>MYSCMEKKTINDLENTEKTKSLGNSYEDLRFSNFTSIIEQNENPEAHDLLPLSSRNLIIPTTNVTQCYNSDCDPKIHLQDNHYRYPNIFPSISKESNEDTYLRWTKLLDTLKVQYVSVGAGKGNYMKLHHLLKLKQAVNWEELYAFSFEFFILMSVAKKGFANAKRLTSEPSEEMAWGKSKRDVTLLEKRLKLNFTLWVAA</sequence>
<dbReference type="Proteomes" id="UP000053105">
    <property type="component" value="Unassembled WGS sequence"/>
</dbReference>
<dbReference type="EMBL" id="KQ435759">
    <property type="protein sequence ID" value="KOX75684.1"/>
    <property type="molecule type" value="Genomic_DNA"/>
</dbReference>
<gene>
    <name evidence="1" type="ORF">WN51_12011</name>
</gene>
<name>A0A0N0BH42_9HYME</name>
<organism evidence="1 2">
    <name type="scientific">Melipona quadrifasciata</name>
    <dbReference type="NCBI Taxonomy" id="166423"/>
    <lineage>
        <taxon>Eukaryota</taxon>
        <taxon>Metazoa</taxon>
        <taxon>Ecdysozoa</taxon>
        <taxon>Arthropoda</taxon>
        <taxon>Hexapoda</taxon>
        <taxon>Insecta</taxon>
        <taxon>Pterygota</taxon>
        <taxon>Neoptera</taxon>
        <taxon>Endopterygota</taxon>
        <taxon>Hymenoptera</taxon>
        <taxon>Apocrita</taxon>
        <taxon>Aculeata</taxon>
        <taxon>Apoidea</taxon>
        <taxon>Anthophila</taxon>
        <taxon>Apidae</taxon>
        <taxon>Melipona</taxon>
    </lineage>
</organism>
<evidence type="ECO:0000313" key="1">
    <source>
        <dbReference type="EMBL" id="KOX75684.1"/>
    </source>
</evidence>
<dbReference type="AlphaFoldDB" id="A0A0N0BH42"/>
<proteinExistence type="predicted"/>
<keyword evidence="2" id="KW-1185">Reference proteome</keyword>
<protein>
    <submittedName>
        <fullName evidence="1">Uncharacterized protein</fullName>
    </submittedName>
</protein>